<evidence type="ECO:0000313" key="3">
    <source>
        <dbReference type="Proteomes" id="UP000287651"/>
    </source>
</evidence>
<dbReference type="AlphaFoldDB" id="A0A427A4K9"/>
<dbReference type="EMBL" id="AMZH03003791">
    <property type="protein sequence ID" value="RRT71144.1"/>
    <property type="molecule type" value="Genomic_DNA"/>
</dbReference>
<evidence type="ECO:0000256" key="1">
    <source>
        <dbReference type="SAM" id="MobiDB-lite"/>
    </source>
</evidence>
<feature type="compositionally biased region" description="Basic and acidic residues" evidence="1">
    <location>
        <begin position="34"/>
        <end position="45"/>
    </location>
</feature>
<protein>
    <submittedName>
        <fullName evidence="2">Uncharacterized protein</fullName>
    </submittedName>
</protein>
<feature type="compositionally biased region" description="Basic and acidic residues" evidence="1">
    <location>
        <begin position="75"/>
        <end position="88"/>
    </location>
</feature>
<proteinExistence type="predicted"/>
<accession>A0A427A4K9</accession>
<name>A0A427A4K9_ENSVE</name>
<reference evidence="2 3" key="1">
    <citation type="journal article" date="2014" name="Agronomy (Basel)">
        <title>A Draft Genome Sequence for Ensete ventricosum, the Drought-Tolerant Tree Against Hunger.</title>
        <authorList>
            <person name="Harrison J."/>
            <person name="Moore K.A."/>
            <person name="Paszkiewicz K."/>
            <person name="Jones T."/>
            <person name="Grant M."/>
            <person name="Ambacheew D."/>
            <person name="Muzemil S."/>
            <person name="Studholme D.J."/>
        </authorList>
    </citation>
    <scope>NUCLEOTIDE SEQUENCE [LARGE SCALE GENOMIC DNA]</scope>
</reference>
<feature type="non-terminal residue" evidence="2">
    <location>
        <position position="1"/>
    </location>
</feature>
<evidence type="ECO:0000313" key="2">
    <source>
        <dbReference type="EMBL" id="RRT71144.1"/>
    </source>
</evidence>
<organism evidence="2 3">
    <name type="scientific">Ensete ventricosum</name>
    <name type="common">Abyssinian banana</name>
    <name type="synonym">Musa ensete</name>
    <dbReference type="NCBI Taxonomy" id="4639"/>
    <lineage>
        <taxon>Eukaryota</taxon>
        <taxon>Viridiplantae</taxon>
        <taxon>Streptophyta</taxon>
        <taxon>Embryophyta</taxon>
        <taxon>Tracheophyta</taxon>
        <taxon>Spermatophyta</taxon>
        <taxon>Magnoliopsida</taxon>
        <taxon>Liliopsida</taxon>
        <taxon>Zingiberales</taxon>
        <taxon>Musaceae</taxon>
        <taxon>Ensete</taxon>
    </lineage>
</organism>
<gene>
    <name evidence="2" type="ORF">B296_00008272</name>
</gene>
<feature type="region of interest" description="Disordered" evidence="1">
    <location>
        <begin position="1"/>
        <end position="88"/>
    </location>
</feature>
<comment type="caution">
    <text evidence="2">The sequence shown here is derived from an EMBL/GenBank/DDBJ whole genome shotgun (WGS) entry which is preliminary data.</text>
</comment>
<sequence length="88" mass="9354">KGQPPVARPQVATARCKAARGSPAARSVACKVGRWQERPPTREVPPEGSSACRRGVCPHRQRVAPPPAQGSGDGRSADRGKERARTSF</sequence>
<dbReference type="Proteomes" id="UP000287651">
    <property type="component" value="Unassembled WGS sequence"/>
</dbReference>